<evidence type="ECO:0000256" key="6">
    <source>
        <dbReference type="ARBA" id="ARBA00023155"/>
    </source>
</evidence>
<feature type="coiled-coil region" evidence="12">
    <location>
        <begin position="255"/>
        <end position="282"/>
    </location>
</feature>
<dbReference type="PROSITE" id="PS50071">
    <property type="entry name" value="HOMEOBOX_2"/>
    <property type="match status" value="1"/>
</dbReference>
<keyword evidence="5 9" id="KW-0238">DNA-binding</keyword>
<dbReference type="Gene3D" id="1.10.260.40">
    <property type="entry name" value="lambda repressor-like DNA-binding domains"/>
    <property type="match status" value="1"/>
</dbReference>
<evidence type="ECO:0000259" key="15">
    <source>
        <dbReference type="PROSITE" id="PS51179"/>
    </source>
</evidence>
<dbReference type="InterPro" id="IPR010982">
    <property type="entry name" value="Lambda_DNA-bd_dom_sf"/>
</dbReference>
<feature type="region of interest" description="Disordered" evidence="13">
    <location>
        <begin position="576"/>
        <end position="619"/>
    </location>
</feature>
<reference evidence="16" key="2">
    <citation type="submission" date="2025-09" db="UniProtKB">
        <authorList>
            <consortium name="Ensembl"/>
        </authorList>
    </citation>
    <scope>IDENTIFICATION</scope>
</reference>
<dbReference type="SMART" id="SM00352">
    <property type="entry name" value="POU"/>
    <property type="match status" value="1"/>
</dbReference>
<proteinExistence type="inferred from homology"/>
<dbReference type="PROSITE" id="PS51179">
    <property type="entry name" value="POU_3"/>
    <property type="match status" value="1"/>
</dbReference>
<organism evidence="16 17">
    <name type="scientific">Haplochromis burtoni</name>
    <name type="common">Burton's mouthbrooder</name>
    <name type="synonym">Chromis burtoni</name>
    <dbReference type="NCBI Taxonomy" id="8153"/>
    <lineage>
        <taxon>Eukaryota</taxon>
        <taxon>Metazoa</taxon>
        <taxon>Chordata</taxon>
        <taxon>Craniata</taxon>
        <taxon>Vertebrata</taxon>
        <taxon>Euteleostomi</taxon>
        <taxon>Actinopterygii</taxon>
        <taxon>Neopterygii</taxon>
        <taxon>Teleostei</taxon>
        <taxon>Neoteleostei</taxon>
        <taxon>Acanthomorphata</taxon>
        <taxon>Ovalentaria</taxon>
        <taxon>Cichlomorphae</taxon>
        <taxon>Cichliformes</taxon>
        <taxon>Cichlidae</taxon>
        <taxon>African cichlids</taxon>
        <taxon>Pseudocrenilabrinae</taxon>
        <taxon>Haplochromini</taxon>
        <taxon>Haplochromis</taxon>
    </lineage>
</organism>
<feature type="compositionally biased region" description="Polar residues" evidence="13">
    <location>
        <begin position="151"/>
        <end position="160"/>
    </location>
</feature>
<feature type="region of interest" description="Disordered" evidence="13">
    <location>
        <begin position="396"/>
        <end position="421"/>
    </location>
</feature>
<evidence type="ECO:0000256" key="10">
    <source>
        <dbReference type="RuleBase" id="RU000682"/>
    </source>
</evidence>
<keyword evidence="8 9" id="KW-0539">Nucleus</keyword>
<feature type="compositionally biased region" description="Low complexity" evidence="13">
    <location>
        <begin position="499"/>
        <end position="510"/>
    </location>
</feature>
<comment type="similarity">
    <text evidence="2">Belongs to the POU transcription factor family. Class-2 subfamily.</text>
</comment>
<feature type="region of interest" description="Disordered" evidence="13">
    <location>
        <begin position="497"/>
        <end position="526"/>
    </location>
</feature>
<dbReference type="AlphaFoldDB" id="A0A3Q2W3A0"/>
<evidence type="ECO:0000256" key="5">
    <source>
        <dbReference type="ARBA" id="ARBA00023125"/>
    </source>
</evidence>
<feature type="compositionally biased region" description="Basic and acidic residues" evidence="13">
    <location>
        <begin position="125"/>
        <end position="136"/>
    </location>
</feature>
<feature type="domain" description="POU-specific" evidence="15">
    <location>
        <begin position="417"/>
        <end position="491"/>
    </location>
</feature>
<protein>
    <recommendedName>
        <fullName evidence="11">POU domain protein</fullName>
    </recommendedName>
</protein>
<dbReference type="PROSITE" id="PS00027">
    <property type="entry name" value="HOMEOBOX_1"/>
    <property type="match status" value="1"/>
</dbReference>
<feature type="compositionally biased region" description="Pro residues" evidence="13">
    <location>
        <begin position="582"/>
        <end position="602"/>
    </location>
</feature>
<feature type="DNA-binding region" description="Homeobox" evidence="9">
    <location>
        <begin position="519"/>
        <end position="578"/>
    </location>
</feature>
<evidence type="ECO:0000256" key="4">
    <source>
        <dbReference type="ARBA" id="ARBA00022473"/>
    </source>
</evidence>
<evidence type="ECO:0000256" key="2">
    <source>
        <dbReference type="ARBA" id="ARBA00008879"/>
    </source>
</evidence>
<keyword evidence="6 9" id="KW-0371">Homeobox</keyword>
<evidence type="ECO:0000313" key="16">
    <source>
        <dbReference type="Ensembl" id="ENSHBUP00000015569.1"/>
    </source>
</evidence>
<dbReference type="SUPFAM" id="SSF47413">
    <property type="entry name" value="lambda repressor-like DNA-binding domains"/>
    <property type="match status" value="1"/>
</dbReference>
<name>A0A3Q2W3A0_HAPBU</name>
<dbReference type="GO" id="GO:0000981">
    <property type="term" value="F:DNA-binding transcription factor activity, RNA polymerase II-specific"/>
    <property type="evidence" value="ECO:0007669"/>
    <property type="project" value="InterPro"/>
</dbReference>
<comment type="similarity">
    <text evidence="3">Belongs to the POU transcription factor family. Class-3 subfamily.</text>
</comment>
<dbReference type="Gene3D" id="1.10.10.60">
    <property type="entry name" value="Homeodomain-like"/>
    <property type="match status" value="1"/>
</dbReference>
<feature type="region of interest" description="Disordered" evidence="13">
    <location>
        <begin position="120"/>
        <end position="174"/>
    </location>
</feature>
<feature type="compositionally biased region" description="Pro residues" evidence="13">
    <location>
        <begin position="656"/>
        <end position="666"/>
    </location>
</feature>
<dbReference type="Proteomes" id="UP000264840">
    <property type="component" value="Unplaced"/>
</dbReference>
<feature type="region of interest" description="Disordered" evidence="13">
    <location>
        <begin position="283"/>
        <end position="318"/>
    </location>
</feature>
<dbReference type="PROSITE" id="PS00035">
    <property type="entry name" value="POU_1"/>
    <property type="match status" value="1"/>
</dbReference>
<dbReference type="FunFam" id="1.10.260.40:FF:000001">
    <property type="entry name" value="POU domain protein"/>
    <property type="match status" value="1"/>
</dbReference>
<dbReference type="CDD" id="cd00086">
    <property type="entry name" value="homeodomain"/>
    <property type="match status" value="1"/>
</dbReference>
<reference evidence="16" key="1">
    <citation type="submission" date="2025-08" db="UniProtKB">
        <authorList>
            <consortium name="Ensembl"/>
        </authorList>
    </citation>
    <scope>IDENTIFICATION</scope>
</reference>
<dbReference type="PRINTS" id="PR00028">
    <property type="entry name" value="POUDOMAIN"/>
</dbReference>
<comment type="subcellular location">
    <subcellularLocation>
        <location evidence="1 9 10">Nucleus</location>
    </subcellularLocation>
</comment>
<evidence type="ECO:0000256" key="11">
    <source>
        <dbReference type="RuleBase" id="RU361194"/>
    </source>
</evidence>
<evidence type="ECO:0000256" key="9">
    <source>
        <dbReference type="PROSITE-ProRule" id="PRU00108"/>
    </source>
</evidence>
<dbReference type="InterPro" id="IPR009057">
    <property type="entry name" value="Homeodomain-like_sf"/>
</dbReference>
<dbReference type="InterPro" id="IPR050255">
    <property type="entry name" value="POU_domain_TF"/>
</dbReference>
<dbReference type="Pfam" id="PF00157">
    <property type="entry name" value="Pou"/>
    <property type="match status" value="1"/>
</dbReference>
<evidence type="ECO:0000313" key="17">
    <source>
        <dbReference type="Proteomes" id="UP000264840"/>
    </source>
</evidence>
<evidence type="ECO:0000256" key="8">
    <source>
        <dbReference type="ARBA" id="ARBA00023242"/>
    </source>
</evidence>
<evidence type="ECO:0000256" key="12">
    <source>
        <dbReference type="SAM" id="Coils"/>
    </source>
</evidence>
<feature type="region of interest" description="Disordered" evidence="13">
    <location>
        <begin position="1"/>
        <end position="33"/>
    </location>
</feature>
<feature type="region of interest" description="Disordered" evidence="13">
    <location>
        <begin position="638"/>
        <end position="683"/>
    </location>
</feature>
<feature type="compositionally biased region" description="Low complexity" evidence="13">
    <location>
        <begin position="667"/>
        <end position="680"/>
    </location>
</feature>
<dbReference type="InterPro" id="IPR000972">
    <property type="entry name" value="TF_octamer"/>
</dbReference>
<feature type="compositionally biased region" description="Low complexity" evidence="13">
    <location>
        <begin position="797"/>
        <end position="834"/>
    </location>
</feature>
<dbReference type="InterPro" id="IPR000327">
    <property type="entry name" value="POU_dom"/>
</dbReference>
<evidence type="ECO:0000256" key="3">
    <source>
        <dbReference type="ARBA" id="ARBA00010250"/>
    </source>
</evidence>
<keyword evidence="17" id="KW-1185">Reference proteome</keyword>
<sequence>METAERHTSRVRDGERKRDNEGQREREREGGDMKRLVCYHMTTPHPLLTSNPPKPTPIAPHFNAEPLTQNNCPSTQTHSGPPYTYLCLPRILLSPIILLSIPLLSRQAARMAGMETFTDGSTDIRMSKPGEAEKVGADSPLEGTDSERNGPESNHQTQSMKACPFPLSPNLSSTKNKMEECADMSPALPSSHGPTPSQTALQHTQLMLTGSQLAGLTALLPAQQQLLLQQAQAQLLAAAVQQSNAAHAAHAAHAAAQANQQAQAAAAANQQAQQQQQQQQQQQVGQSGQQTQSQSQGQNTQEQSAQSVPVPPPPSQLTLSQPIQLTAQDIQQLLQLQQLVLVPGHPLPSPAQFLLPQAQQSQQGLLSTPNLIPLPQQNQGSLLSAPTRMGLQAQRDKGVEVSGGGVTTVPSVTSHPEDPSDLEELEQFARTFKQRRIKLGFTQGDVGLAMGKLYGNDFSQTTISRFEALNLSFKNMCKLKPLLEKWLNDAETMSIDSTLPSPSSLSSPSLGFDGVPSRRRKKRTSIETNVRVALERSFMTNQKPTSEEILLIAEQLNMEKEVIRVWFCNRRQKEKRINPSSATPPLPNQPPTAPPAHKPPCYSPHMMSSQMSQAVTSLSSTSVTTMSSVCPLTSSLTSTHPSLSLTHTPLSSTPSPATPPPPPIPPRSTASPATPSHSTLNLNTGLWRMGKKNGDVSNYITDFAANLRNTVMGVNTGMNQALLGNNPLATIQALAASGGHLPLSTLEGGSKVMLGASGGQGGGIPSSLFLNHPALLHIGQNPNAGLVSTTVAKVSQSSPFPSASSISPTPCSPSPCSSPASSCSSSEMAHSPPSLGGAKIE</sequence>
<dbReference type="PANTHER" id="PTHR11636:SF46">
    <property type="entry name" value="POU DOMAIN, CLASS 2, TRANSCRIPTION FACTOR 2"/>
    <property type="match status" value="1"/>
</dbReference>
<dbReference type="Pfam" id="PF00046">
    <property type="entry name" value="Homeodomain"/>
    <property type="match status" value="1"/>
</dbReference>
<dbReference type="FunFam" id="1.10.10.60:FF:000005">
    <property type="entry name" value="POU domain protein"/>
    <property type="match status" value="1"/>
</dbReference>
<keyword evidence="12" id="KW-0175">Coiled coil</keyword>
<dbReference type="PROSITE" id="PS00465">
    <property type="entry name" value="POU_2"/>
    <property type="match status" value="1"/>
</dbReference>
<keyword evidence="7 11" id="KW-0804">Transcription</keyword>
<evidence type="ECO:0000256" key="7">
    <source>
        <dbReference type="ARBA" id="ARBA00023163"/>
    </source>
</evidence>
<dbReference type="PANTHER" id="PTHR11636">
    <property type="entry name" value="POU DOMAIN"/>
    <property type="match status" value="1"/>
</dbReference>
<feature type="compositionally biased region" description="Low complexity" evidence="13">
    <location>
        <begin position="638"/>
        <end position="655"/>
    </location>
</feature>
<dbReference type="InterPro" id="IPR001356">
    <property type="entry name" value="HD"/>
</dbReference>
<dbReference type="SMART" id="SM00389">
    <property type="entry name" value="HOX"/>
    <property type="match status" value="1"/>
</dbReference>
<dbReference type="SUPFAM" id="SSF46689">
    <property type="entry name" value="Homeodomain-like"/>
    <property type="match status" value="1"/>
</dbReference>
<evidence type="ECO:0000256" key="1">
    <source>
        <dbReference type="ARBA" id="ARBA00004123"/>
    </source>
</evidence>
<evidence type="ECO:0000256" key="13">
    <source>
        <dbReference type="SAM" id="MobiDB-lite"/>
    </source>
</evidence>
<dbReference type="STRING" id="8153.ENSHBUP00000015569"/>
<dbReference type="GO" id="GO:0005634">
    <property type="term" value="C:nucleus"/>
    <property type="evidence" value="ECO:0007669"/>
    <property type="project" value="UniProtKB-SubCell"/>
</dbReference>
<dbReference type="GeneTree" id="ENSGT00940000160115"/>
<dbReference type="InterPro" id="IPR017970">
    <property type="entry name" value="Homeobox_CS"/>
</dbReference>
<dbReference type="Ensembl" id="ENSHBUT00000033847.1">
    <property type="protein sequence ID" value="ENSHBUP00000015569.1"/>
    <property type="gene ID" value="ENSHBUG00000017464.1"/>
</dbReference>
<accession>A0A3Q2W3A0</accession>
<dbReference type="PRINTS" id="PR00029">
    <property type="entry name" value="OCTAMER"/>
</dbReference>
<feature type="domain" description="Homeobox" evidence="14">
    <location>
        <begin position="517"/>
        <end position="577"/>
    </location>
</feature>
<feature type="region of interest" description="Disordered" evidence="13">
    <location>
        <begin position="797"/>
        <end position="841"/>
    </location>
</feature>
<dbReference type="GO" id="GO:0000978">
    <property type="term" value="F:RNA polymerase II cis-regulatory region sequence-specific DNA binding"/>
    <property type="evidence" value="ECO:0007669"/>
    <property type="project" value="TreeGrafter"/>
</dbReference>
<dbReference type="InterPro" id="IPR013847">
    <property type="entry name" value="POU"/>
</dbReference>
<feature type="compositionally biased region" description="Low complexity" evidence="13">
    <location>
        <begin position="283"/>
        <end position="308"/>
    </location>
</feature>
<evidence type="ECO:0000259" key="14">
    <source>
        <dbReference type="PROSITE" id="PS50071"/>
    </source>
</evidence>
<keyword evidence="4" id="KW-0217">Developmental protein</keyword>